<keyword evidence="1" id="KW-0175">Coiled coil</keyword>
<gene>
    <name evidence="3" type="ORF">BB559_000869</name>
</gene>
<evidence type="ECO:0000313" key="4">
    <source>
        <dbReference type="Proteomes" id="UP000245699"/>
    </source>
</evidence>
<dbReference type="AlphaFoldDB" id="A0A2T9Z3S4"/>
<feature type="region of interest" description="Disordered" evidence="2">
    <location>
        <begin position="1"/>
        <end position="26"/>
    </location>
</feature>
<organism evidence="3 4">
    <name type="scientific">Furculomyces boomerangus</name>
    <dbReference type="NCBI Taxonomy" id="61424"/>
    <lineage>
        <taxon>Eukaryota</taxon>
        <taxon>Fungi</taxon>
        <taxon>Fungi incertae sedis</taxon>
        <taxon>Zoopagomycota</taxon>
        <taxon>Kickxellomycotina</taxon>
        <taxon>Harpellomycetes</taxon>
        <taxon>Harpellales</taxon>
        <taxon>Harpellaceae</taxon>
        <taxon>Furculomyces</taxon>
    </lineage>
</organism>
<dbReference type="EMBL" id="MBFT01000046">
    <property type="protein sequence ID" value="PVU99250.1"/>
    <property type="molecule type" value="Genomic_DNA"/>
</dbReference>
<evidence type="ECO:0000256" key="1">
    <source>
        <dbReference type="SAM" id="Coils"/>
    </source>
</evidence>
<name>A0A2T9Z3S4_9FUNG</name>
<sequence length="69" mass="7746">MEKENKPSGSFLPSLNINTNQQHQREAQRVLMQGANQAKEAIQQNVNEVQRALMKGENNAQGAQNKNKN</sequence>
<keyword evidence="4" id="KW-1185">Reference proteome</keyword>
<dbReference type="Proteomes" id="UP000245699">
    <property type="component" value="Unassembled WGS sequence"/>
</dbReference>
<feature type="compositionally biased region" description="Polar residues" evidence="2">
    <location>
        <begin position="7"/>
        <end position="22"/>
    </location>
</feature>
<proteinExistence type="predicted"/>
<evidence type="ECO:0000256" key="2">
    <source>
        <dbReference type="SAM" id="MobiDB-lite"/>
    </source>
</evidence>
<reference evidence="3 4" key="1">
    <citation type="journal article" date="2018" name="MBio">
        <title>Comparative Genomics Reveals the Core Gene Toolbox for the Fungus-Insect Symbiosis.</title>
        <authorList>
            <person name="Wang Y."/>
            <person name="Stata M."/>
            <person name="Wang W."/>
            <person name="Stajich J.E."/>
            <person name="White M.M."/>
            <person name="Moncalvo J.M."/>
        </authorList>
    </citation>
    <scope>NUCLEOTIDE SEQUENCE [LARGE SCALE GENOMIC DNA]</scope>
    <source>
        <strain evidence="3 4">AUS-77-4</strain>
    </source>
</reference>
<protein>
    <submittedName>
        <fullName evidence="3">Uncharacterized protein</fullName>
    </submittedName>
</protein>
<accession>A0A2T9Z3S4</accession>
<comment type="caution">
    <text evidence="3">The sequence shown here is derived from an EMBL/GenBank/DDBJ whole genome shotgun (WGS) entry which is preliminary data.</text>
</comment>
<evidence type="ECO:0000313" key="3">
    <source>
        <dbReference type="EMBL" id="PVU99250.1"/>
    </source>
</evidence>
<feature type="coiled-coil region" evidence="1">
    <location>
        <begin position="32"/>
        <end position="66"/>
    </location>
</feature>